<keyword evidence="1" id="KW-1133">Transmembrane helix</keyword>
<protein>
    <submittedName>
        <fullName evidence="2">Uncharacterized protein</fullName>
    </submittedName>
</protein>
<dbReference type="STRING" id="1095776.SAMN04515672_0467"/>
<dbReference type="AlphaFoldDB" id="A0A1G8TJE5"/>
<feature type="transmembrane region" description="Helical" evidence="1">
    <location>
        <begin position="97"/>
        <end position="124"/>
    </location>
</feature>
<dbReference type="RefSeq" id="WP_090303002.1">
    <property type="nucleotide sequence ID" value="NZ_FNFE01000001.1"/>
</dbReference>
<proteinExistence type="predicted"/>
<sequence>MLRDRNDGYNRRAWSVVPVLSAAVGRLRRNPSVLVPFAVAGIVLSVVDALRRRDPIPALEYDGLDEATVHVEFPGYPTGVGQTTLPLESLVGLEAPYFVWGFGLYVLSVLAVSLAGVIALTRLLDGEAHLGPLPSYLVVVVGIDLAHRLLGSVGFLQEMGVLGLVPLAALFAVVVWLFPVPGLVAAGVSPWTAIRQAGAWTRGVRWSVLGLILVLGIGTWLLTSVPVIGAFLGSALIAPVHAVAIVSLFEHRRGGLAGTPIEPRR</sequence>
<keyword evidence="1" id="KW-0472">Membrane</keyword>
<dbReference type="EMBL" id="FNFE01000001">
    <property type="protein sequence ID" value="SDJ40810.1"/>
    <property type="molecule type" value="Genomic_DNA"/>
</dbReference>
<dbReference type="OrthoDB" id="163483at2157"/>
<gene>
    <name evidence="2" type="ORF">SAMN04515672_0467</name>
</gene>
<keyword evidence="3" id="KW-1185">Reference proteome</keyword>
<accession>A0A1G8TJE5</accession>
<evidence type="ECO:0000313" key="2">
    <source>
        <dbReference type="EMBL" id="SDJ40810.1"/>
    </source>
</evidence>
<name>A0A1G8TJE5_9EURY</name>
<keyword evidence="1" id="KW-0812">Transmembrane</keyword>
<dbReference type="Proteomes" id="UP000198882">
    <property type="component" value="Unassembled WGS sequence"/>
</dbReference>
<organism evidence="2 3">
    <name type="scientific">Natronorubrum texcoconense</name>
    <dbReference type="NCBI Taxonomy" id="1095776"/>
    <lineage>
        <taxon>Archaea</taxon>
        <taxon>Methanobacteriati</taxon>
        <taxon>Methanobacteriota</taxon>
        <taxon>Stenosarchaea group</taxon>
        <taxon>Halobacteria</taxon>
        <taxon>Halobacteriales</taxon>
        <taxon>Natrialbaceae</taxon>
        <taxon>Natronorubrum</taxon>
    </lineage>
</organism>
<feature type="transmembrane region" description="Helical" evidence="1">
    <location>
        <begin position="203"/>
        <end position="222"/>
    </location>
</feature>
<evidence type="ECO:0000256" key="1">
    <source>
        <dbReference type="SAM" id="Phobius"/>
    </source>
</evidence>
<feature type="transmembrane region" description="Helical" evidence="1">
    <location>
        <begin position="168"/>
        <end position="191"/>
    </location>
</feature>
<feature type="transmembrane region" description="Helical" evidence="1">
    <location>
        <begin position="228"/>
        <end position="249"/>
    </location>
</feature>
<reference evidence="3" key="1">
    <citation type="submission" date="2016-10" db="EMBL/GenBank/DDBJ databases">
        <authorList>
            <person name="Varghese N."/>
            <person name="Submissions S."/>
        </authorList>
    </citation>
    <scope>NUCLEOTIDE SEQUENCE [LARGE SCALE GENOMIC DNA]</scope>
    <source>
        <strain evidence="3">B4,CECT 8067,JCM 17497</strain>
    </source>
</reference>
<evidence type="ECO:0000313" key="3">
    <source>
        <dbReference type="Proteomes" id="UP000198882"/>
    </source>
</evidence>